<evidence type="ECO:0000313" key="1">
    <source>
        <dbReference type="EMBL" id="SBV93092.1"/>
    </source>
</evidence>
<dbReference type="AlphaFoldDB" id="A0A212J0V1"/>
<reference evidence="1" key="1">
    <citation type="submission" date="2016-04" db="EMBL/GenBank/DDBJ databases">
        <authorList>
            <person name="Evans L.H."/>
            <person name="Alamgir A."/>
            <person name="Owens N."/>
            <person name="Weber N.D."/>
            <person name="Virtaneva K."/>
            <person name="Barbian K."/>
            <person name="Babar A."/>
            <person name="Rosenke K."/>
        </authorList>
    </citation>
    <scope>NUCLEOTIDE SEQUENCE</scope>
    <source>
        <strain evidence="1">86-2</strain>
    </source>
</reference>
<protein>
    <submittedName>
        <fullName evidence="1">Uncharacterized protein</fullName>
    </submittedName>
</protein>
<organism evidence="1">
    <name type="scientific">uncultured Dysgonomonas sp</name>
    <dbReference type="NCBI Taxonomy" id="206096"/>
    <lineage>
        <taxon>Bacteria</taxon>
        <taxon>Pseudomonadati</taxon>
        <taxon>Bacteroidota</taxon>
        <taxon>Bacteroidia</taxon>
        <taxon>Bacteroidales</taxon>
        <taxon>Dysgonomonadaceae</taxon>
        <taxon>Dysgonomonas</taxon>
        <taxon>environmental samples</taxon>
    </lineage>
</organism>
<sequence>MIIYNFRSFINKDNELLHVVTTYSNDFPQSWFYTTRNKLGNINSYFIKTESRYLLYVIN</sequence>
<dbReference type="EMBL" id="FLUL01000001">
    <property type="protein sequence ID" value="SBV93092.1"/>
    <property type="molecule type" value="Genomic_DNA"/>
</dbReference>
<gene>
    <name evidence="1" type="ORF">KL86DYS2_10479</name>
</gene>
<accession>A0A212J0V1</accession>
<proteinExistence type="predicted"/>
<name>A0A212J0V1_9BACT</name>